<evidence type="ECO:0000313" key="3">
    <source>
        <dbReference type="Proteomes" id="UP000639772"/>
    </source>
</evidence>
<comment type="caution">
    <text evidence="2">The sequence shown here is derived from an EMBL/GenBank/DDBJ whole genome shotgun (WGS) entry which is preliminary data.</text>
</comment>
<accession>A0A835VCQ5</accession>
<evidence type="ECO:0000256" key="1">
    <source>
        <dbReference type="SAM" id="MobiDB-lite"/>
    </source>
</evidence>
<dbReference type="AlphaFoldDB" id="A0A835VCQ5"/>
<evidence type="ECO:0000313" key="2">
    <source>
        <dbReference type="EMBL" id="KAG0493927.1"/>
    </source>
</evidence>
<gene>
    <name evidence="2" type="ORF">HPP92_004921</name>
</gene>
<dbReference type="Proteomes" id="UP000639772">
    <property type="component" value="Unassembled WGS sequence"/>
</dbReference>
<protein>
    <submittedName>
        <fullName evidence="2">Uncharacterized protein</fullName>
    </submittedName>
</protein>
<sequence>MAFNDQKKGKLVGVTFLAEATQENCKIPVVEAAGRDLAPFRSRHRKPNTKTIITPPRTSPATSPVEAELTTAKTTWKEGIAGGRNGRTCRIVRGEDLLGGDGSDGRESTGGGEGSVLFELVEKKKRLLGPPLVAGGGEVGVVTAAGGGDEKIKGRR</sequence>
<name>A0A835VCQ5_VANPL</name>
<feature type="region of interest" description="Disordered" evidence="1">
    <location>
        <begin position="45"/>
        <end position="67"/>
    </location>
</feature>
<dbReference type="EMBL" id="JADCNM010000002">
    <property type="protein sequence ID" value="KAG0493927.1"/>
    <property type="molecule type" value="Genomic_DNA"/>
</dbReference>
<organism evidence="2 3">
    <name type="scientific">Vanilla planifolia</name>
    <name type="common">Vanilla</name>
    <dbReference type="NCBI Taxonomy" id="51239"/>
    <lineage>
        <taxon>Eukaryota</taxon>
        <taxon>Viridiplantae</taxon>
        <taxon>Streptophyta</taxon>
        <taxon>Embryophyta</taxon>
        <taxon>Tracheophyta</taxon>
        <taxon>Spermatophyta</taxon>
        <taxon>Magnoliopsida</taxon>
        <taxon>Liliopsida</taxon>
        <taxon>Asparagales</taxon>
        <taxon>Orchidaceae</taxon>
        <taxon>Vanilloideae</taxon>
        <taxon>Vanilleae</taxon>
        <taxon>Vanilla</taxon>
    </lineage>
</organism>
<proteinExistence type="predicted"/>
<reference evidence="2 3" key="1">
    <citation type="journal article" date="2020" name="Nat. Food">
        <title>A phased Vanilla planifolia genome enables genetic improvement of flavour and production.</title>
        <authorList>
            <person name="Hasing T."/>
            <person name="Tang H."/>
            <person name="Brym M."/>
            <person name="Khazi F."/>
            <person name="Huang T."/>
            <person name="Chambers A.H."/>
        </authorList>
    </citation>
    <scope>NUCLEOTIDE SEQUENCE [LARGE SCALE GENOMIC DNA]</scope>
    <source>
        <tissue evidence="2">Leaf</tissue>
    </source>
</reference>